<feature type="region of interest" description="Disordered" evidence="1">
    <location>
        <begin position="1"/>
        <end position="116"/>
    </location>
</feature>
<keyword evidence="3" id="KW-1185">Reference proteome</keyword>
<dbReference type="AlphaFoldDB" id="A0ABC9AHG5"/>
<evidence type="ECO:0000256" key="1">
    <source>
        <dbReference type="SAM" id="MobiDB-lite"/>
    </source>
</evidence>
<reference evidence="2" key="1">
    <citation type="submission" date="2024-10" db="EMBL/GenBank/DDBJ databases">
        <authorList>
            <person name="Ryan C."/>
        </authorList>
    </citation>
    <scope>NUCLEOTIDE SEQUENCE [LARGE SCALE GENOMIC DNA]</scope>
</reference>
<dbReference type="PANTHER" id="PTHR34303:SF8">
    <property type="entry name" value="OS09G0372600 PROTEIN"/>
    <property type="match status" value="1"/>
</dbReference>
<feature type="compositionally biased region" description="Polar residues" evidence="1">
    <location>
        <begin position="35"/>
        <end position="45"/>
    </location>
</feature>
<proteinExistence type="predicted"/>
<evidence type="ECO:0000313" key="2">
    <source>
        <dbReference type="EMBL" id="CAL4979102.1"/>
    </source>
</evidence>
<evidence type="ECO:0000313" key="3">
    <source>
        <dbReference type="Proteomes" id="UP001497457"/>
    </source>
</evidence>
<dbReference type="PANTHER" id="PTHR34303">
    <property type="entry name" value="OS01G0890400 PROTEIN-RELATED"/>
    <property type="match status" value="1"/>
</dbReference>
<feature type="compositionally biased region" description="Basic and acidic residues" evidence="1">
    <location>
        <begin position="47"/>
        <end position="67"/>
    </location>
</feature>
<gene>
    <name evidence="2" type="ORF">URODEC1_LOCUS55112</name>
</gene>
<name>A0ABC9AHG5_9POAL</name>
<organism evidence="2 3">
    <name type="scientific">Urochloa decumbens</name>
    <dbReference type="NCBI Taxonomy" id="240449"/>
    <lineage>
        <taxon>Eukaryota</taxon>
        <taxon>Viridiplantae</taxon>
        <taxon>Streptophyta</taxon>
        <taxon>Embryophyta</taxon>
        <taxon>Tracheophyta</taxon>
        <taxon>Spermatophyta</taxon>
        <taxon>Magnoliopsida</taxon>
        <taxon>Liliopsida</taxon>
        <taxon>Poales</taxon>
        <taxon>Poaceae</taxon>
        <taxon>PACMAD clade</taxon>
        <taxon>Panicoideae</taxon>
        <taxon>Panicodae</taxon>
        <taxon>Paniceae</taxon>
        <taxon>Melinidinae</taxon>
        <taxon>Urochloa</taxon>
    </lineage>
</organism>
<protein>
    <submittedName>
        <fullName evidence="2">Uncharacterized protein</fullName>
    </submittedName>
</protein>
<dbReference type="Proteomes" id="UP001497457">
    <property type="component" value="Chromosome 21rd"/>
</dbReference>
<accession>A0ABC9AHG5</accession>
<sequence length="545" mass="60428">MSGSSSRFLWERLRGRLSRSPTAEGSDTPPPPPTWSSALRSSWRSPTVDRRLERSRSPSPILRERSRSPVVRFASDAQSVHPRRPSGWRTETPFPWGPTPSTVGSSRRRDSMEVHAPSVDLEPSRRYAYAFIDPPCAFPARFIRRALERRGGDPPFRLAAFSHGVMMVVFLHPFIRERTIRHGPITYPPDGAVTYTLRLIRHEEAEFRFICHYRRLVEVSATRFPPEHWNEPHIRSIFEKVGHVCCVDPACLLLADNSYPDDIADFSAVRLLLLVDHESDVPFELVIRNEEGGLAGITQLRVVSHWPHALGTPPPRHHVFSDDGTGGPARDIDNTPGVFHSPPFNSTRASGSRPAPPAGRGALGSCRSLLVGGCSSARGRVPVLDIRDLPTPVRPRTPPPASVDSTALVEQDIIDSELRAARSQPRTLPSLEDLIAEEEHEVSARRRRARRKRAVDSACKRRSRRLAEKEPAHYVSVTDKATLVKAAKLNMTAASSAMVEATKASDILQRPPPRRTALRHLRHLGAACGISDLSALEEGVEPAAA</sequence>
<dbReference type="EMBL" id="OZ075131">
    <property type="protein sequence ID" value="CAL4979102.1"/>
    <property type="molecule type" value="Genomic_DNA"/>
</dbReference>